<evidence type="ECO:0000313" key="1">
    <source>
        <dbReference type="EMBL" id="KAJ6438794.1"/>
    </source>
</evidence>
<dbReference type="AlphaFoldDB" id="A0AB34FIB3"/>
<sequence length="418" mass="45429">MSSSNESASISLHGKTYRLPKRPTVVVCVDGFDPEYLQAGVEDGILPTMASFLQSGFHATADCAMPSLTNPNNMCIITGVPTSFHGISGNFYLDKETGKEHMILDDSTMRGTTILAQLADAGVRVAAITAKDKLRRIIQHGLSPEKGAICFSAQCANECKDSEHGISDVEQWLGQSAPSQYSGELSLFVLDAGLKLLQEGRADVFYLTLSDYIQHKYAPRSREANNFMQAIDTRLGEFVKLGAVVAVTGDHGMSDKAGADGKPNVLFLGDFLDSKWPSSHAKVICPITDPFVKHHGALGGFVRVHLTDTSVVDDMLAACRALPEVETALTGEEAAAMYEMPLDREGDIVVISKENFAVGSKREEHDLSQLEGHRLRSHGGLSEQQIPLLRSTPLASKDAALDSKKWRNFDIFDLALNY</sequence>
<accession>A0AB34FIB3</accession>
<dbReference type="NCBIfam" id="TIGR02335">
    <property type="entry name" value="hydr_PhnA"/>
    <property type="match status" value="1"/>
</dbReference>
<dbReference type="InterPro" id="IPR023116">
    <property type="entry name" value="Phosphonoacetate_hydro_insert"/>
</dbReference>
<comment type="caution">
    <text evidence="1">The sequence shown here is derived from an EMBL/GenBank/DDBJ whole genome shotgun (WGS) entry which is preliminary data.</text>
</comment>
<dbReference type="EMBL" id="JAQHRD010000007">
    <property type="protein sequence ID" value="KAJ6438794.1"/>
    <property type="molecule type" value="Genomic_DNA"/>
</dbReference>
<dbReference type="Proteomes" id="UP001163105">
    <property type="component" value="Unassembled WGS sequence"/>
</dbReference>
<evidence type="ECO:0000313" key="2">
    <source>
        <dbReference type="Proteomes" id="UP001163105"/>
    </source>
</evidence>
<name>A0AB34FIB3_9HYPO</name>
<dbReference type="InterPro" id="IPR002591">
    <property type="entry name" value="Phosphodiest/P_Trfase"/>
</dbReference>
<keyword evidence="2" id="KW-1185">Reference proteome</keyword>
<dbReference type="GO" id="GO:0047400">
    <property type="term" value="F:phosphonoacetate hydrolase activity"/>
    <property type="evidence" value="ECO:0007669"/>
    <property type="project" value="InterPro"/>
</dbReference>
<reference evidence="1" key="1">
    <citation type="submission" date="2023-01" db="EMBL/GenBank/DDBJ databases">
        <title>The growth and conidiation of Purpureocillium lavendulum are regulated by nitrogen source and histone H3K14 acetylation.</title>
        <authorList>
            <person name="Tang P."/>
            <person name="Han J."/>
            <person name="Zhang C."/>
            <person name="Tang P."/>
            <person name="Qi F."/>
            <person name="Zhang K."/>
            <person name="Liang L."/>
        </authorList>
    </citation>
    <scope>NUCLEOTIDE SEQUENCE</scope>
    <source>
        <strain evidence="1">YMF1.00683</strain>
    </source>
</reference>
<dbReference type="PANTHER" id="PTHR10151:SF120">
    <property type="entry name" value="BIS(5'-ADENOSYL)-TRIPHOSPHATASE"/>
    <property type="match status" value="1"/>
</dbReference>
<dbReference type="InterPro" id="IPR012710">
    <property type="entry name" value="Phosphonoacetate_hydro"/>
</dbReference>
<dbReference type="Pfam" id="PF01663">
    <property type="entry name" value="Phosphodiest"/>
    <property type="match status" value="1"/>
</dbReference>
<dbReference type="CDD" id="cd16018">
    <property type="entry name" value="Enpp"/>
    <property type="match status" value="1"/>
</dbReference>
<proteinExistence type="predicted"/>
<dbReference type="InterPro" id="IPR017850">
    <property type="entry name" value="Alkaline_phosphatase_core_sf"/>
</dbReference>
<dbReference type="Gene3D" id="3.30.1360.110">
    <property type="entry name" value="Domain 2, Phosphonoacetate Hydrolase"/>
    <property type="match status" value="1"/>
</dbReference>
<protein>
    <submittedName>
        <fullName evidence="1">3-carboxymuconate cyclase protein</fullName>
    </submittedName>
</protein>
<gene>
    <name evidence="1" type="ORF">O9K51_08195</name>
</gene>
<organism evidence="1 2">
    <name type="scientific">Purpureocillium lavendulum</name>
    <dbReference type="NCBI Taxonomy" id="1247861"/>
    <lineage>
        <taxon>Eukaryota</taxon>
        <taxon>Fungi</taxon>
        <taxon>Dikarya</taxon>
        <taxon>Ascomycota</taxon>
        <taxon>Pezizomycotina</taxon>
        <taxon>Sordariomycetes</taxon>
        <taxon>Hypocreomycetidae</taxon>
        <taxon>Hypocreales</taxon>
        <taxon>Ophiocordycipitaceae</taxon>
        <taxon>Purpureocillium</taxon>
    </lineage>
</organism>
<dbReference type="Gene3D" id="3.40.720.10">
    <property type="entry name" value="Alkaline Phosphatase, subunit A"/>
    <property type="match status" value="1"/>
</dbReference>
<dbReference type="SUPFAM" id="SSF53649">
    <property type="entry name" value="Alkaline phosphatase-like"/>
    <property type="match status" value="1"/>
</dbReference>
<dbReference type="PANTHER" id="PTHR10151">
    <property type="entry name" value="ECTONUCLEOTIDE PYROPHOSPHATASE/PHOSPHODIESTERASE"/>
    <property type="match status" value="1"/>
</dbReference>